<name>A0ABY6Z379_9BACL</name>
<evidence type="ECO:0000256" key="3">
    <source>
        <dbReference type="ARBA" id="ARBA00022679"/>
    </source>
</evidence>
<sequence>MTPKYIKWALFLVPALVIGGFETIRHTLLENVLPMELGNWVTAIIDAAVIAVVSRTLFQQFARTEKELSKEKESRAILEERERLSRALHDQIAQSIFYSGVQVNAAQTKAVQYDDKELQVQLGDVLLSLREIDENVRQAIFNLKHKTIDGGNLEERIRSYLDKTLSTSRITWEVSFPEQPVVLSPSEQVQLFGILQEAVTNIIKHANATQVHVRFETGTSDKWNFQIYDNGIGFDIQSVGGRRYGLDIISNRARDIDAELMVESSNKGTMVAIRRL</sequence>
<dbReference type="InterPro" id="IPR036890">
    <property type="entry name" value="HATPase_C_sf"/>
</dbReference>
<keyword evidence="4 8" id="KW-0418">Kinase</keyword>
<proteinExistence type="predicted"/>
<evidence type="ECO:0000256" key="1">
    <source>
        <dbReference type="ARBA" id="ARBA00000085"/>
    </source>
</evidence>
<evidence type="ECO:0000259" key="7">
    <source>
        <dbReference type="SMART" id="SM00387"/>
    </source>
</evidence>
<dbReference type="EC" id="2.7.13.3" evidence="2"/>
<dbReference type="Pfam" id="PF07730">
    <property type="entry name" value="HisKA_3"/>
    <property type="match status" value="1"/>
</dbReference>
<dbReference type="RefSeq" id="WP_268043764.1">
    <property type="nucleotide sequence ID" value="NZ_CP104064.1"/>
</dbReference>
<dbReference type="SUPFAM" id="SSF55874">
    <property type="entry name" value="ATPase domain of HSP90 chaperone/DNA topoisomerase II/histidine kinase"/>
    <property type="match status" value="1"/>
</dbReference>
<organism evidence="8 9">
    <name type="scientific">Alicyclobacillus dauci</name>
    <dbReference type="NCBI Taxonomy" id="1475485"/>
    <lineage>
        <taxon>Bacteria</taxon>
        <taxon>Bacillati</taxon>
        <taxon>Bacillota</taxon>
        <taxon>Bacilli</taxon>
        <taxon>Bacillales</taxon>
        <taxon>Alicyclobacillaceae</taxon>
        <taxon>Alicyclobacillus</taxon>
    </lineage>
</organism>
<dbReference type="Pfam" id="PF02518">
    <property type="entry name" value="HATPase_c"/>
    <property type="match status" value="1"/>
</dbReference>
<dbReference type="Gene3D" id="1.20.5.1930">
    <property type="match status" value="1"/>
</dbReference>
<dbReference type="SMART" id="SM00387">
    <property type="entry name" value="HATPase_c"/>
    <property type="match status" value="1"/>
</dbReference>
<keyword evidence="6" id="KW-0812">Transmembrane</keyword>
<dbReference type="PANTHER" id="PTHR24421">
    <property type="entry name" value="NITRATE/NITRITE SENSOR PROTEIN NARX-RELATED"/>
    <property type="match status" value="1"/>
</dbReference>
<evidence type="ECO:0000256" key="2">
    <source>
        <dbReference type="ARBA" id="ARBA00012438"/>
    </source>
</evidence>
<keyword evidence="6" id="KW-1133">Transmembrane helix</keyword>
<reference evidence="8" key="1">
    <citation type="submission" date="2022-08" db="EMBL/GenBank/DDBJ databases">
        <title>Alicyclobacillus dauci DSM2870, complete genome.</title>
        <authorList>
            <person name="Wang Q."/>
            <person name="Cai R."/>
            <person name="Wang Z."/>
        </authorList>
    </citation>
    <scope>NUCLEOTIDE SEQUENCE</scope>
    <source>
        <strain evidence="8">DSM 28700</strain>
    </source>
</reference>
<feature type="domain" description="Histidine kinase/HSP90-like ATPase" evidence="7">
    <location>
        <begin position="186"/>
        <end position="276"/>
    </location>
</feature>
<dbReference type="InterPro" id="IPR050482">
    <property type="entry name" value="Sensor_HK_TwoCompSys"/>
</dbReference>
<gene>
    <name evidence="8" type="ORF">NZD86_19735</name>
</gene>
<dbReference type="InterPro" id="IPR011712">
    <property type="entry name" value="Sig_transdc_His_kin_sub3_dim/P"/>
</dbReference>
<keyword evidence="5" id="KW-0902">Two-component regulatory system</keyword>
<dbReference type="InterPro" id="IPR003594">
    <property type="entry name" value="HATPase_dom"/>
</dbReference>
<keyword evidence="6" id="KW-0472">Membrane</keyword>
<evidence type="ECO:0000256" key="5">
    <source>
        <dbReference type="ARBA" id="ARBA00023012"/>
    </source>
</evidence>
<dbReference type="GO" id="GO:0016301">
    <property type="term" value="F:kinase activity"/>
    <property type="evidence" value="ECO:0007669"/>
    <property type="project" value="UniProtKB-KW"/>
</dbReference>
<protein>
    <recommendedName>
        <fullName evidence="2">histidine kinase</fullName>
        <ecNumber evidence="2">2.7.13.3</ecNumber>
    </recommendedName>
</protein>
<evidence type="ECO:0000256" key="6">
    <source>
        <dbReference type="SAM" id="Phobius"/>
    </source>
</evidence>
<keyword evidence="9" id="KW-1185">Reference proteome</keyword>
<evidence type="ECO:0000313" key="8">
    <source>
        <dbReference type="EMBL" id="WAH36425.1"/>
    </source>
</evidence>
<dbReference type="Gene3D" id="3.30.565.10">
    <property type="entry name" value="Histidine kinase-like ATPase, C-terminal domain"/>
    <property type="match status" value="1"/>
</dbReference>
<dbReference type="EMBL" id="CP104064">
    <property type="protein sequence ID" value="WAH36425.1"/>
    <property type="molecule type" value="Genomic_DNA"/>
</dbReference>
<keyword evidence="3" id="KW-0808">Transferase</keyword>
<dbReference type="CDD" id="cd16917">
    <property type="entry name" value="HATPase_UhpB-NarQ-NarX-like"/>
    <property type="match status" value="1"/>
</dbReference>
<evidence type="ECO:0000313" key="9">
    <source>
        <dbReference type="Proteomes" id="UP001164803"/>
    </source>
</evidence>
<feature type="transmembrane region" description="Helical" evidence="6">
    <location>
        <begin position="39"/>
        <end position="58"/>
    </location>
</feature>
<evidence type="ECO:0000256" key="4">
    <source>
        <dbReference type="ARBA" id="ARBA00022777"/>
    </source>
</evidence>
<comment type="catalytic activity">
    <reaction evidence="1">
        <text>ATP + protein L-histidine = ADP + protein N-phospho-L-histidine.</text>
        <dbReference type="EC" id="2.7.13.3"/>
    </reaction>
</comment>
<accession>A0ABY6Z379</accession>
<dbReference type="Proteomes" id="UP001164803">
    <property type="component" value="Chromosome"/>
</dbReference>